<protein>
    <recommendedName>
        <fullName evidence="4">Solute-binding protein family 3/N-terminal domain-containing protein</fullName>
    </recommendedName>
</protein>
<dbReference type="SUPFAM" id="SSF53850">
    <property type="entry name" value="Periplasmic binding protein-like II"/>
    <property type="match status" value="1"/>
</dbReference>
<reference evidence="2 3" key="1">
    <citation type="submission" date="2023-07" db="EMBL/GenBank/DDBJ databases">
        <title>Sorghum-associated microbial communities from plants grown in Nebraska, USA.</title>
        <authorList>
            <person name="Schachtman D."/>
        </authorList>
    </citation>
    <scope>NUCLEOTIDE SEQUENCE [LARGE SCALE GENOMIC DNA]</scope>
    <source>
        <strain evidence="2 3">BE190</strain>
    </source>
</reference>
<feature type="chain" id="PRO_5047375510" description="Solute-binding protein family 3/N-terminal domain-containing protein" evidence="1">
    <location>
        <begin position="19"/>
        <end position="289"/>
    </location>
</feature>
<comment type="caution">
    <text evidence="2">The sequence shown here is derived from an EMBL/GenBank/DDBJ whole genome shotgun (WGS) entry which is preliminary data.</text>
</comment>
<gene>
    <name evidence="2" type="ORF">J2X05_001238</name>
</gene>
<dbReference type="EMBL" id="JAVDVX010000002">
    <property type="protein sequence ID" value="MDR7089232.1"/>
    <property type="molecule type" value="Genomic_DNA"/>
</dbReference>
<proteinExistence type="predicted"/>
<organism evidence="2 3">
    <name type="scientific">Cellvibrio fibrivorans</name>
    <dbReference type="NCBI Taxonomy" id="126350"/>
    <lineage>
        <taxon>Bacteria</taxon>
        <taxon>Pseudomonadati</taxon>
        <taxon>Pseudomonadota</taxon>
        <taxon>Gammaproteobacteria</taxon>
        <taxon>Cellvibrionales</taxon>
        <taxon>Cellvibrionaceae</taxon>
        <taxon>Cellvibrio</taxon>
    </lineage>
</organism>
<evidence type="ECO:0000256" key="1">
    <source>
        <dbReference type="SAM" id="SignalP"/>
    </source>
</evidence>
<evidence type="ECO:0000313" key="3">
    <source>
        <dbReference type="Proteomes" id="UP001253595"/>
    </source>
</evidence>
<dbReference type="RefSeq" id="WP_151057278.1">
    <property type="nucleotide sequence ID" value="NZ_JAVDVX010000002.1"/>
</dbReference>
<feature type="signal peptide" evidence="1">
    <location>
        <begin position="1"/>
        <end position="18"/>
    </location>
</feature>
<evidence type="ECO:0008006" key="4">
    <source>
        <dbReference type="Google" id="ProtNLM"/>
    </source>
</evidence>
<keyword evidence="3" id="KW-1185">Reference proteome</keyword>
<name>A0ABU1UVL0_9GAMM</name>
<sequence>MLRIIILSIAIFALNVFAAAPTVITFGSGEIAPKEEIYEYHLLRLALDATKAEYGDYEIRDLPKGDVPTYSRLRVFAEDNQFENFVYKDSASNDIIEKLHGVEFPVDLGVTGYRIGFVSPDSKRKLEKIETLEELKKLTIIQGRGWLDSEILKKIGFKVVEGGNIKGLFYMAANDRGDIFLIGANELEREWKKNQDVEYLNYDQNVCIYYPLPKFFFLNKKNIKLAERIEKGLHIAYESGAVRKLWDEYYGDAVRFSELKKRKIFRFDNPLIDALGKDYERFVINPELL</sequence>
<keyword evidence="1" id="KW-0732">Signal</keyword>
<evidence type="ECO:0000313" key="2">
    <source>
        <dbReference type="EMBL" id="MDR7089232.1"/>
    </source>
</evidence>
<accession>A0ABU1UVL0</accession>
<dbReference type="Proteomes" id="UP001253595">
    <property type="component" value="Unassembled WGS sequence"/>
</dbReference>